<dbReference type="Proteomes" id="UP000616608">
    <property type="component" value="Unassembled WGS sequence"/>
</dbReference>
<accession>A0A917LFJ6</accession>
<evidence type="ECO:0000313" key="2">
    <source>
        <dbReference type="Proteomes" id="UP000616608"/>
    </source>
</evidence>
<dbReference type="EMBL" id="BMJT01000003">
    <property type="protein sequence ID" value="GGG19517.1"/>
    <property type="molecule type" value="Genomic_DNA"/>
</dbReference>
<sequence length="66" mass="7375">MKPITTSEAMVEATEKFITEQIKSFTPNTSSGDIHVIAELVRSITIAKRTIRLENLDAKENDKPSE</sequence>
<comment type="caution">
    <text evidence="1">The sequence shown here is derived from an EMBL/GenBank/DDBJ whole genome shotgun (WGS) entry which is preliminary data.</text>
</comment>
<organism evidence="1 2">
    <name type="scientific">Lysinibacillus alkalisoli</name>
    <dbReference type="NCBI Taxonomy" id="1911548"/>
    <lineage>
        <taxon>Bacteria</taxon>
        <taxon>Bacillati</taxon>
        <taxon>Bacillota</taxon>
        <taxon>Bacilli</taxon>
        <taxon>Bacillales</taxon>
        <taxon>Bacillaceae</taxon>
        <taxon>Lysinibacillus</taxon>
    </lineage>
</organism>
<dbReference type="AlphaFoldDB" id="A0A917LFJ6"/>
<gene>
    <name evidence="1" type="ORF">GCM10007425_12470</name>
</gene>
<protein>
    <submittedName>
        <fullName evidence="1">Uncharacterized protein</fullName>
    </submittedName>
</protein>
<evidence type="ECO:0000313" key="1">
    <source>
        <dbReference type="EMBL" id="GGG19517.1"/>
    </source>
</evidence>
<dbReference type="RefSeq" id="WP_188614162.1">
    <property type="nucleotide sequence ID" value="NZ_BMJT01000003.1"/>
</dbReference>
<keyword evidence="2" id="KW-1185">Reference proteome</keyword>
<reference evidence="1" key="1">
    <citation type="journal article" date="2014" name="Int. J. Syst. Evol. Microbiol.">
        <title>Complete genome sequence of Corynebacterium casei LMG S-19264T (=DSM 44701T), isolated from a smear-ripened cheese.</title>
        <authorList>
            <consortium name="US DOE Joint Genome Institute (JGI-PGF)"/>
            <person name="Walter F."/>
            <person name="Albersmeier A."/>
            <person name="Kalinowski J."/>
            <person name="Ruckert C."/>
        </authorList>
    </citation>
    <scope>NUCLEOTIDE SEQUENCE</scope>
    <source>
        <strain evidence="1">CGMCC 1.15760</strain>
    </source>
</reference>
<reference evidence="1" key="2">
    <citation type="submission" date="2020-09" db="EMBL/GenBank/DDBJ databases">
        <authorList>
            <person name="Sun Q."/>
            <person name="Zhou Y."/>
        </authorList>
    </citation>
    <scope>NUCLEOTIDE SEQUENCE</scope>
    <source>
        <strain evidence="1">CGMCC 1.15760</strain>
    </source>
</reference>
<proteinExistence type="predicted"/>
<name>A0A917LFJ6_9BACI</name>